<evidence type="ECO:0000313" key="2">
    <source>
        <dbReference type="EMBL" id="CAF4662944.1"/>
    </source>
</evidence>
<dbReference type="Proteomes" id="UP000663862">
    <property type="component" value="Unassembled WGS sequence"/>
</dbReference>
<name>A0A817ULH7_9BILA</name>
<gene>
    <name evidence="1" type="ORF">FME351_LOCUS2784</name>
    <name evidence="2" type="ORF">TSG867_LOCUS31447</name>
</gene>
<evidence type="ECO:0000313" key="1">
    <source>
        <dbReference type="EMBL" id="CAF3333011.1"/>
    </source>
</evidence>
<reference evidence="1" key="1">
    <citation type="submission" date="2021-02" db="EMBL/GenBank/DDBJ databases">
        <authorList>
            <person name="Nowell W R."/>
        </authorList>
    </citation>
    <scope>NUCLEOTIDE SEQUENCE</scope>
</reference>
<accession>A0A817ULH7</accession>
<organism evidence="1 3">
    <name type="scientific">Rotaria socialis</name>
    <dbReference type="NCBI Taxonomy" id="392032"/>
    <lineage>
        <taxon>Eukaryota</taxon>
        <taxon>Metazoa</taxon>
        <taxon>Spiralia</taxon>
        <taxon>Gnathifera</taxon>
        <taxon>Rotifera</taxon>
        <taxon>Eurotatoria</taxon>
        <taxon>Bdelloidea</taxon>
        <taxon>Philodinida</taxon>
        <taxon>Philodinidae</taxon>
        <taxon>Rotaria</taxon>
    </lineage>
</organism>
<dbReference type="EMBL" id="CAJNYU010000166">
    <property type="protein sequence ID" value="CAF3333011.1"/>
    <property type="molecule type" value="Genomic_DNA"/>
</dbReference>
<dbReference type="AlphaFoldDB" id="A0A817ULH7"/>
<sequence length="38" mass="4342">MARANTVRNCSPRVTKIAWGRVDIEDNGYFKDVKLYPG</sequence>
<dbReference type="EMBL" id="CAJOBQ010005835">
    <property type="protein sequence ID" value="CAF4662944.1"/>
    <property type="molecule type" value="Genomic_DNA"/>
</dbReference>
<evidence type="ECO:0000313" key="3">
    <source>
        <dbReference type="Proteomes" id="UP000663869"/>
    </source>
</evidence>
<protein>
    <submittedName>
        <fullName evidence="1">Uncharacterized protein</fullName>
    </submittedName>
</protein>
<feature type="non-terminal residue" evidence="1">
    <location>
        <position position="38"/>
    </location>
</feature>
<comment type="caution">
    <text evidence="1">The sequence shown here is derived from an EMBL/GenBank/DDBJ whole genome shotgun (WGS) entry which is preliminary data.</text>
</comment>
<proteinExistence type="predicted"/>
<dbReference type="Proteomes" id="UP000663869">
    <property type="component" value="Unassembled WGS sequence"/>
</dbReference>